<dbReference type="AlphaFoldDB" id="A0A9K3NQK0"/>
<accession>A0A9K3NQK0</accession>
<gene>
    <name evidence="1" type="ORF">HanXRQr2_Chr05g0237881</name>
</gene>
<dbReference type="Gramene" id="mRNA:HanXRQr2_Chr05g0237881">
    <property type="protein sequence ID" value="CDS:HanXRQr2_Chr05g0237881.1"/>
    <property type="gene ID" value="HanXRQr2_Chr05g0237881"/>
</dbReference>
<sequence>MKVYPKSSIIWTSISISRHPKSWNNCLQPNQRQISVAKFLSTFEHSTPYGRKKKTSKQSNNGNHVVKLSQKGVTAELYILDAAVTLGDVGGKLGG</sequence>
<protein>
    <submittedName>
        <fullName evidence="1">Uncharacterized protein</fullName>
    </submittedName>
</protein>
<comment type="caution">
    <text evidence="1">The sequence shown here is derived from an EMBL/GenBank/DDBJ whole genome shotgun (WGS) entry which is preliminary data.</text>
</comment>
<name>A0A9K3NQK0_HELAN</name>
<dbReference type="EMBL" id="MNCJ02000320">
    <property type="protein sequence ID" value="KAF5807818.1"/>
    <property type="molecule type" value="Genomic_DNA"/>
</dbReference>
<keyword evidence="2" id="KW-1185">Reference proteome</keyword>
<reference evidence="1" key="1">
    <citation type="journal article" date="2017" name="Nature">
        <title>The sunflower genome provides insights into oil metabolism, flowering and Asterid evolution.</title>
        <authorList>
            <person name="Badouin H."/>
            <person name="Gouzy J."/>
            <person name="Grassa C.J."/>
            <person name="Murat F."/>
            <person name="Staton S.E."/>
            <person name="Cottret L."/>
            <person name="Lelandais-Briere C."/>
            <person name="Owens G.L."/>
            <person name="Carrere S."/>
            <person name="Mayjonade B."/>
            <person name="Legrand L."/>
            <person name="Gill N."/>
            <person name="Kane N.C."/>
            <person name="Bowers J.E."/>
            <person name="Hubner S."/>
            <person name="Bellec A."/>
            <person name="Berard A."/>
            <person name="Berges H."/>
            <person name="Blanchet N."/>
            <person name="Boniface M.C."/>
            <person name="Brunel D."/>
            <person name="Catrice O."/>
            <person name="Chaidir N."/>
            <person name="Claudel C."/>
            <person name="Donnadieu C."/>
            <person name="Faraut T."/>
            <person name="Fievet G."/>
            <person name="Helmstetter N."/>
            <person name="King M."/>
            <person name="Knapp S.J."/>
            <person name="Lai Z."/>
            <person name="Le Paslier M.C."/>
            <person name="Lippi Y."/>
            <person name="Lorenzon L."/>
            <person name="Mandel J.R."/>
            <person name="Marage G."/>
            <person name="Marchand G."/>
            <person name="Marquand E."/>
            <person name="Bret-Mestries E."/>
            <person name="Morien E."/>
            <person name="Nambeesan S."/>
            <person name="Nguyen T."/>
            <person name="Pegot-Espagnet P."/>
            <person name="Pouilly N."/>
            <person name="Raftis F."/>
            <person name="Sallet E."/>
            <person name="Schiex T."/>
            <person name="Thomas J."/>
            <person name="Vandecasteele C."/>
            <person name="Vares D."/>
            <person name="Vear F."/>
            <person name="Vautrin S."/>
            <person name="Crespi M."/>
            <person name="Mangin B."/>
            <person name="Burke J.M."/>
            <person name="Salse J."/>
            <person name="Munos S."/>
            <person name="Vincourt P."/>
            <person name="Rieseberg L.H."/>
            <person name="Langlade N.B."/>
        </authorList>
    </citation>
    <scope>NUCLEOTIDE SEQUENCE</scope>
    <source>
        <tissue evidence="1">Leaves</tissue>
    </source>
</reference>
<dbReference type="Proteomes" id="UP000215914">
    <property type="component" value="Unassembled WGS sequence"/>
</dbReference>
<organism evidence="1 2">
    <name type="scientific">Helianthus annuus</name>
    <name type="common">Common sunflower</name>
    <dbReference type="NCBI Taxonomy" id="4232"/>
    <lineage>
        <taxon>Eukaryota</taxon>
        <taxon>Viridiplantae</taxon>
        <taxon>Streptophyta</taxon>
        <taxon>Embryophyta</taxon>
        <taxon>Tracheophyta</taxon>
        <taxon>Spermatophyta</taxon>
        <taxon>Magnoliopsida</taxon>
        <taxon>eudicotyledons</taxon>
        <taxon>Gunneridae</taxon>
        <taxon>Pentapetalae</taxon>
        <taxon>asterids</taxon>
        <taxon>campanulids</taxon>
        <taxon>Asterales</taxon>
        <taxon>Asteraceae</taxon>
        <taxon>Asteroideae</taxon>
        <taxon>Heliantheae alliance</taxon>
        <taxon>Heliantheae</taxon>
        <taxon>Helianthus</taxon>
    </lineage>
</organism>
<reference evidence="1" key="2">
    <citation type="submission" date="2020-06" db="EMBL/GenBank/DDBJ databases">
        <title>Helianthus annuus Genome sequencing and assembly Release 2.</title>
        <authorList>
            <person name="Gouzy J."/>
            <person name="Langlade N."/>
            <person name="Munos S."/>
        </authorList>
    </citation>
    <scope>NUCLEOTIDE SEQUENCE</scope>
    <source>
        <tissue evidence="1">Leaves</tissue>
    </source>
</reference>
<evidence type="ECO:0000313" key="1">
    <source>
        <dbReference type="EMBL" id="KAF5807818.1"/>
    </source>
</evidence>
<proteinExistence type="predicted"/>
<evidence type="ECO:0000313" key="2">
    <source>
        <dbReference type="Proteomes" id="UP000215914"/>
    </source>
</evidence>